<accession>A0AAD1WDY0</accession>
<feature type="domain" description="Thioredoxin" evidence="4">
    <location>
        <begin position="25"/>
        <end position="153"/>
    </location>
</feature>
<dbReference type="GO" id="GO:0005783">
    <property type="term" value="C:endoplasmic reticulum"/>
    <property type="evidence" value="ECO:0007669"/>
    <property type="project" value="TreeGrafter"/>
</dbReference>
<dbReference type="CDD" id="cd02981">
    <property type="entry name" value="PDI_b_family"/>
    <property type="match status" value="1"/>
</dbReference>
<dbReference type="Pfam" id="PF13848">
    <property type="entry name" value="Thioredoxin_6"/>
    <property type="match status" value="1"/>
</dbReference>
<dbReference type="CDD" id="cd02995">
    <property type="entry name" value="PDI_a_PDI_a'_C"/>
    <property type="match status" value="1"/>
</dbReference>
<protein>
    <submittedName>
        <fullName evidence="5">Disulfide-isomerase of the testis</fullName>
    </submittedName>
</protein>
<dbReference type="PANTHER" id="PTHR18929:SF58">
    <property type="entry name" value="PROTEIN DISULFIDE-ISOMERASE-LIKE PROTEIN OF THE TESTIS"/>
    <property type="match status" value="1"/>
</dbReference>
<dbReference type="Pfam" id="PF00085">
    <property type="entry name" value="Thioredoxin"/>
    <property type="match status" value="2"/>
</dbReference>
<evidence type="ECO:0000313" key="6">
    <source>
        <dbReference type="Proteomes" id="UP001295444"/>
    </source>
</evidence>
<evidence type="ECO:0000256" key="2">
    <source>
        <dbReference type="SAM" id="MobiDB-lite"/>
    </source>
</evidence>
<evidence type="ECO:0000256" key="1">
    <source>
        <dbReference type="ARBA" id="ARBA00006347"/>
    </source>
</evidence>
<dbReference type="GO" id="GO:0006457">
    <property type="term" value="P:protein folding"/>
    <property type="evidence" value="ECO:0007669"/>
    <property type="project" value="TreeGrafter"/>
</dbReference>
<gene>
    <name evidence="5" type="ORF">PECUL_23A059474</name>
</gene>
<evidence type="ECO:0000256" key="3">
    <source>
        <dbReference type="SAM" id="SignalP"/>
    </source>
</evidence>
<dbReference type="CDD" id="cd02982">
    <property type="entry name" value="PDI_b'_family"/>
    <property type="match status" value="1"/>
</dbReference>
<dbReference type="PANTHER" id="PTHR18929">
    <property type="entry name" value="PROTEIN DISULFIDE ISOMERASE"/>
    <property type="match status" value="1"/>
</dbReference>
<dbReference type="InterPro" id="IPR036249">
    <property type="entry name" value="Thioredoxin-like_sf"/>
</dbReference>
<dbReference type="FunFam" id="3.40.30.10:FF:000167">
    <property type="entry name" value="Protein disulfide isomerase like, testis expressed"/>
    <property type="match status" value="1"/>
</dbReference>
<dbReference type="FunFam" id="3.40.30.10:FF:000191">
    <property type="entry name" value="Protein disulfide isomerase like, testis expressed"/>
    <property type="match status" value="1"/>
</dbReference>
<evidence type="ECO:0000313" key="5">
    <source>
        <dbReference type="EMBL" id="CAH2307173.1"/>
    </source>
</evidence>
<name>A0AAD1WDY0_PELCU</name>
<feature type="non-terminal residue" evidence="5">
    <location>
        <position position="534"/>
    </location>
</feature>
<feature type="signal peptide" evidence="3">
    <location>
        <begin position="1"/>
        <end position="19"/>
    </location>
</feature>
<proteinExistence type="inferred from homology"/>
<dbReference type="CDD" id="cd02961">
    <property type="entry name" value="PDI_a_family"/>
    <property type="match status" value="1"/>
</dbReference>
<evidence type="ECO:0000259" key="4">
    <source>
        <dbReference type="PROSITE" id="PS51352"/>
    </source>
</evidence>
<dbReference type="AlphaFoldDB" id="A0AAD1WDY0"/>
<comment type="similarity">
    <text evidence="1">Belongs to the protein disulfide isomerase family.</text>
</comment>
<keyword evidence="6" id="KW-1185">Reference proteome</keyword>
<dbReference type="InterPro" id="IPR013766">
    <property type="entry name" value="Thioredoxin_domain"/>
</dbReference>
<feature type="region of interest" description="Disordered" evidence="2">
    <location>
        <begin position="495"/>
        <end position="534"/>
    </location>
</feature>
<feature type="domain" description="Thioredoxin" evidence="4">
    <location>
        <begin position="368"/>
        <end position="497"/>
    </location>
</feature>
<dbReference type="GO" id="GO:0034976">
    <property type="term" value="P:response to endoplasmic reticulum stress"/>
    <property type="evidence" value="ECO:0007669"/>
    <property type="project" value="TreeGrafter"/>
</dbReference>
<sequence>MKTSMLLLFYALLLSLCSAQEAKTHSKGTKVKKHKHPKIKEDEDVLVLTGSNFNRALKENKYLLVKFYIALSGPSQTVKEEFSIAASQLKKESSDVRLGQVDITQEKDLGKEFKIKEFPTMKLFIDGDRSNPVDCKGVRTASAFVTWLRRRMGQSFVYLNTTNHLESFIQSDKVAVVGFFKYIGGSGKIRSSFGGAARDIPEFPFGVVSNEEVLLHVEITSNLVAVYKKDKPVNYLISEDEIENKLDLIRLIRTYIMDLVTEYNLETSVTIFDVPIQSHILLFASKTSDSFSTIYENYELAALEFRGKVVFIYVDTDETRNGRIFEYFRITEVDTPAVRILNLTIDMQYRMPADEVNFANLRNFCQSYLDGKAKPKTDSEEIPSDWDKNPVKVLVGKNFNRVAFNKTINTFVMFYAPWSQECQALFPIWEELGNRYEHNNNVTIAKIDCTANEIQLVVLDRYPYFRFFPAGSDTKTIRYIGEHTIKAFTEFLEGETHRGSRDGNPPSVEKSFPANGSRHWNTGGRDAAEMATHQ</sequence>
<dbReference type="Proteomes" id="UP001295444">
    <property type="component" value="Chromosome 07"/>
</dbReference>
<dbReference type="Gene3D" id="3.40.30.10">
    <property type="entry name" value="Glutaredoxin"/>
    <property type="match status" value="4"/>
</dbReference>
<reference evidence="5" key="1">
    <citation type="submission" date="2022-03" db="EMBL/GenBank/DDBJ databases">
        <authorList>
            <person name="Alioto T."/>
            <person name="Alioto T."/>
            <person name="Gomez Garrido J."/>
        </authorList>
    </citation>
    <scope>NUCLEOTIDE SEQUENCE</scope>
</reference>
<dbReference type="SUPFAM" id="SSF52833">
    <property type="entry name" value="Thioredoxin-like"/>
    <property type="match status" value="4"/>
</dbReference>
<dbReference type="PROSITE" id="PS51352">
    <property type="entry name" value="THIOREDOXIN_2"/>
    <property type="match status" value="2"/>
</dbReference>
<dbReference type="EMBL" id="OW240918">
    <property type="protein sequence ID" value="CAH2307173.1"/>
    <property type="molecule type" value="Genomic_DNA"/>
</dbReference>
<organism evidence="5 6">
    <name type="scientific">Pelobates cultripes</name>
    <name type="common">Western spadefoot toad</name>
    <dbReference type="NCBI Taxonomy" id="61616"/>
    <lineage>
        <taxon>Eukaryota</taxon>
        <taxon>Metazoa</taxon>
        <taxon>Chordata</taxon>
        <taxon>Craniata</taxon>
        <taxon>Vertebrata</taxon>
        <taxon>Euteleostomi</taxon>
        <taxon>Amphibia</taxon>
        <taxon>Batrachia</taxon>
        <taxon>Anura</taxon>
        <taxon>Pelobatoidea</taxon>
        <taxon>Pelobatidae</taxon>
        <taxon>Pelobates</taxon>
    </lineage>
</organism>
<keyword evidence="3" id="KW-0732">Signal</keyword>
<feature type="chain" id="PRO_5041992059" evidence="3">
    <location>
        <begin position="20"/>
        <end position="534"/>
    </location>
</feature>